<dbReference type="GO" id="GO:0008360">
    <property type="term" value="P:regulation of cell shape"/>
    <property type="evidence" value="ECO:0007669"/>
    <property type="project" value="UniProtKB-KW"/>
</dbReference>
<dbReference type="HAMAP" id="MF_00766">
    <property type="entry name" value="PGT_MtgA"/>
    <property type="match status" value="1"/>
</dbReference>
<comment type="function">
    <text evidence="11">Peptidoglycan polymerase that catalyzes glycan chain elongation from lipid-linked precursors.</text>
</comment>
<evidence type="ECO:0000256" key="10">
    <source>
        <dbReference type="ARBA" id="ARBA00023316"/>
    </source>
</evidence>
<evidence type="ECO:0000256" key="8">
    <source>
        <dbReference type="ARBA" id="ARBA00022989"/>
    </source>
</evidence>
<evidence type="ECO:0000313" key="13">
    <source>
        <dbReference type="EMBL" id="RCS57468.1"/>
    </source>
</evidence>
<dbReference type="PANTHER" id="PTHR30400">
    <property type="entry name" value="MONOFUNCTIONAL BIOSYNTHETIC PEPTIDOGLYCAN TRANSGLYCOSYLASE"/>
    <property type="match status" value="1"/>
</dbReference>
<keyword evidence="4 11" id="KW-0808">Transferase</keyword>
<comment type="catalytic activity">
    <reaction evidence="11">
        <text>[GlcNAc-(1-&gt;4)-Mur2Ac(oyl-L-Ala-gamma-D-Glu-L-Lys-D-Ala-D-Ala)](n)-di-trans,octa-cis-undecaprenyl diphosphate + beta-D-GlcNAc-(1-&gt;4)-Mur2Ac(oyl-L-Ala-gamma-D-Glu-L-Lys-D-Ala-D-Ala)-di-trans,octa-cis-undecaprenyl diphosphate = [GlcNAc-(1-&gt;4)-Mur2Ac(oyl-L-Ala-gamma-D-Glu-L-Lys-D-Ala-D-Ala)](n+1)-di-trans,octa-cis-undecaprenyl diphosphate + di-trans,octa-cis-undecaprenyl diphosphate + H(+)</text>
        <dbReference type="Rhea" id="RHEA:23708"/>
        <dbReference type="Rhea" id="RHEA-COMP:9602"/>
        <dbReference type="Rhea" id="RHEA-COMP:9603"/>
        <dbReference type="ChEBI" id="CHEBI:15378"/>
        <dbReference type="ChEBI" id="CHEBI:58405"/>
        <dbReference type="ChEBI" id="CHEBI:60033"/>
        <dbReference type="ChEBI" id="CHEBI:78435"/>
        <dbReference type="EC" id="2.4.99.28"/>
    </reaction>
</comment>
<evidence type="ECO:0000313" key="14">
    <source>
        <dbReference type="Proteomes" id="UP000252357"/>
    </source>
</evidence>
<evidence type="ECO:0000256" key="6">
    <source>
        <dbReference type="ARBA" id="ARBA00022960"/>
    </source>
</evidence>
<dbReference type="GO" id="GO:0009252">
    <property type="term" value="P:peptidoglycan biosynthetic process"/>
    <property type="evidence" value="ECO:0007669"/>
    <property type="project" value="UniProtKB-UniRule"/>
</dbReference>
<dbReference type="RefSeq" id="WP_114402949.1">
    <property type="nucleotide sequence ID" value="NZ_QPGB01000003.1"/>
</dbReference>
<keyword evidence="5 11" id="KW-0812">Transmembrane</keyword>
<dbReference type="UniPathway" id="UPA00219"/>
<accession>A0A368L2Y0</accession>
<dbReference type="OrthoDB" id="9766909at2"/>
<keyword evidence="9 11" id="KW-0472">Membrane</keyword>
<keyword evidence="10 11" id="KW-0961">Cell wall biogenesis/degradation</keyword>
<sequence length="235" mass="27269">MAFLRLIGRWIGWSLAVLIAAFLLLQLWYLGWVLWWNWQNPVSTSFMRIQAESLQQASGRPVALKYRWVDYSQISNHLKRAVIVAEDDTFVDHDGVNWESLEKAYWNNQRKGKKIKGGSTITQQLAKNLFLTGERSYWRKGQELLITWMLEAVMSKRRILELYLNVAEWGEGVFGAQAGALHHYGIPAAQLSSQQAARMAAMLPRPRYYDKRRDAPYLQQYSSRILGRMPHAELP</sequence>
<keyword evidence="7 11" id="KW-0573">Peptidoglycan synthesis</keyword>
<keyword evidence="6 11" id="KW-0133">Cell shape</keyword>
<evidence type="ECO:0000256" key="5">
    <source>
        <dbReference type="ARBA" id="ARBA00022692"/>
    </source>
</evidence>
<dbReference type="GO" id="GO:0016763">
    <property type="term" value="F:pentosyltransferase activity"/>
    <property type="evidence" value="ECO:0007669"/>
    <property type="project" value="InterPro"/>
</dbReference>
<reference evidence="13 14" key="1">
    <citation type="journal article" date="2018" name="Int. J. Syst. Evol. Microbiol.">
        <title>Parvibium lacunae gen. nov., sp. nov., a new member of the family Alcaligenaceae isolated from a freshwater pond.</title>
        <authorList>
            <person name="Chen W.M."/>
            <person name="Xie P.B."/>
            <person name="Hsu M.Y."/>
            <person name="Sheu S.Y."/>
        </authorList>
    </citation>
    <scope>NUCLEOTIDE SEQUENCE [LARGE SCALE GENOMIC DNA]</scope>
    <source>
        <strain evidence="13 14">KMB9</strain>
    </source>
</reference>
<comment type="pathway">
    <text evidence="11">Cell wall biogenesis; peptidoglycan biosynthesis.</text>
</comment>
<dbReference type="EC" id="2.4.99.28" evidence="11"/>
<keyword evidence="14" id="KW-1185">Reference proteome</keyword>
<feature type="transmembrane region" description="Helical" evidence="11">
    <location>
        <begin position="12"/>
        <end position="38"/>
    </location>
</feature>
<dbReference type="Proteomes" id="UP000252357">
    <property type="component" value="Unassembled WGS sequence"/>
</dbReference>
<dbReference type="InterPro" id="IPR023346">
    <property type="entry name" value="Lysozyme-like_dom_sf"/>
</dbReference>
<evidence type="ECO:0000256" key="7">
    <source>
        <dbReference type="ARBA" id="ARBA00022984"/>
    </source>
</evidence>
<dbReference type="InterPro" id="IPR036950">
    <property type="entry name" value="PBP_transglycosylase"/>
</dbReference>
<dbReference type="GO" id="GO:0009274">
    <property type="term" value="C:peptidoglycan-based cell wall"/>
    <property type="evidence" value="ECO:0007669"/>
    <property type="project" value="InterPro"/>
</dbReference>
<dbReference type="AlphaFoldDB" id="A0A368L2Y0"/>
<dbReference type="NCBIfam" id="TIGR02070">
    <property type="entry name" value="mono_pep_trsgly"/>
    <property type="match status" value="1"/>
</dbReference>
<dbReference type="PANTHER" id="PTHR30400:SF0">
    <property type="entry name" value="BIOSYNTHETIC PEPTIDOGLYCAN TRANSGLYCOSYLASE"/>
    <property type="match status" value="1"/>
</dbReference>
<feature type="domain" description="Glycosyl transferase family 51" evidence="12">
    <location>
        <begin position="65"/>
        <end position="229"/>
    </location>
</feature>
<evidence type="ECO:0000256" key="11">
    <source>
        <dbReference type="HAMAP-Rule" id="MF_00766"/>
    </source>
</evidence>
<evidence type="ECO:0000256" key="4">
    <source>
        <dbReference type="ARBA" id="ARBA00022679"/>
    </source>
</evidence>
<comment type="similarity">
    <text evidence="11">Belongs to the glycosyltransferase 51 family.</text>
</comment>
<evidence type="ECO:0000256" key="2">
    <source>
        <dbReference type="ARBA" id="ARBA00022519"/>
    </source>
</evidence>
<keyword evidence="1 11" id="KW-1003">Cell membrane</keyword>
<keyword evidence="8 11" id="KW-1133">Transmembrane helix</keyword>
<keyword evidence="2 11" id="KW-0997">Cell inner membrane</keyword>
<evidence type="ECO:0000256" key="1">
    <source>
        <dbReference type="ARBA" id="ARBA00022475"/>
    </source>
</evidence>
<evidence type="ECO:0000256" key="9">
    <source>
        <dbReference type="ARBA" id="ARBA00023136"/>
    </source>
</evidence>
<proteinExistence type="inferred from homology"/>
<comment type="subcellular location">
    <subcellularLocation>
        <location evidence="11">Cell inner membrane</location>
        <topology evidence="11">Single-pass membrane protein</topology>
    </subcellularLocation>
</comment>
<dbReference type="Pfam" id="PF00912">
    <property type="entry name" value="Transgly"/>
    <property type="match status" value="1"/>
</dbReference>
<dbReference type="GO" id="GO:0008955">
    <property type="term" value="F:peptidoglycan glycosyltransferase activity"/>
    <property type="evidence" value="ECO:0007669"/>
    <property type="project" value="UniProtKB-UniRule"/>
</dbReference>
<dbReference type="GO" id="GO:0005886">
    <property type="term" value="C:plasma membrane"/>
    <property type="evidence" value="ECO:0007669"/>
    <property type="project" value="UniProtKB-SubCell"/>
</dbReference>
<dbReference type="EMBL" id="QPGB01000003">
    <property type="protein sequence ID" value="RCS57468.1"/>
    <property type="molecule type" value="Genomic_DNA"/>
</dbReference>
<comment type="caution">
    <text evidence="13">The sequence shown here is derived from an EMBL/GenBank/DDBJ whole genome shotgun (WGS) entry which is preliminary data.</text>
</comment>
<dbReference type="Gene3D" id="1.10.3810.10">
    <property type="entry name" value="Biosynthetic peptidoglycan transglycosylase-like"/>
    <property type="match status" value="1"/>
</dbReference>
<dbReference type="InterPro" id="IPR001264">
    <property type="entry name" value="Glyco_trans_51"/>
</dbReference>
<protein>
    <recommendedName>
        <fullName evidence="11">Biosynthetic peptidoglycan transglycosylase</fullName>
        <ecNumber evidence="11">2.4.99.28</ecNumber>
    </recommendedName>
    <alternativeName>
        <fullName evidence="11">Glycan polymerase</fullName>
    </alternativeName>
    <alternativeName>
        <fullName evidence="11">Peptidoglycan glycosyltransferase MtgA</fullName>
        <shortName evidence="11">PGT</shortName>
    </alternativeName>
</protein>
<dbReference type="GO" id="GO:0071555">
    <property type="term" value="P:cell wall organization"/>
    <property type="evidence" value="ECO:0007669"/>
    <property type="project" value="UniProtKB-KW"/>
</dbReference>
<evidence type="ECO:0000259" key="12">
    <source>
        <dbReference type="Pfam" id="PF00912"/>
    </source>
</evidence>
<dbReference type="InterPro" id="IPR011812">
    <property type="entry name" value="Pep_trsgly"/>
</dbReference>
<gene>
    <name evidence="11 13" type="primary">mtgA</name>
    <name evidence="13" type="ORF">DU000_08410</name>
</gene>
<organism evidence="13 14">
    <name type="scientific">Parvibium lacunae</name>
    <dbReference type="NCBI Taxonomy" id="1888893"/>
    <lineage>
        <taxon>Bacteria</taxon>
        <taxon>Pseudomonadati</taxon>
        <taxon>Pseudomonadota</taxon>
        <taxon>Betaproteobacteria</taxon>
        <taxon>Burkholderiales</taxon>
        <taxon>Alcaligenaceae</taxon>
        <taxon>Parvibium</taxon>
    </lineage>
</organism>
<name>A0A368L2Y0_9BURK</name>
<dbReference type="SUPFAM" id="SSF53955">
    <property type="entry name" value="Lysozyme-like"/>
    <property type="match status" value="1"/>
</dbReference>
<keyword evidence="3 11" id="KW-0328">Glycosyltransferase</keyword>
<evidence type="ECO:0000256" key="3">
    <source>
        <dbReference type="ARBA" id="ARBA00022676"/>
    </source>
</evidence>